<evidence type="ECO:0000313" key="2">
    <source>
        <dbReference type="EMBL" id="SEI49900.1"/>
    </source>
</evidence>
<evidence type="ECO:0000259" key="1">
    <source>
        <dbReference type="Pfam" id="PF01593"/>
    </source>
</evidence>
<dbReference type="Proteomes" id="UP000242999">
    <property type="component" value="Unassembled WGS sequence"/>
</dbReference>
<dbReference type="PANTHER" id="PTHR16128:SF5">
    <property type="entry name" value="FAD_NAD(P)-BINDING OXIDOREDUCTASE FAMILY PROTEIN"/>
    <property type="match status" value="1"/>
</dbReference>
<name>A0A1H6RDM5_9GAMM</name>
<dbReference type="AlphaFoldDB" id="A0A1H6RDM5"/>
<protein>
    <recommendedName>
        <fullName evidence="1">Amine oxidase domain-containing protein</fullName>
    </recommendedName>
</protein>
<gene>
    <name evidence="2" type="ORF">SAMN05421831_10328</name>
</gene>
<dbReference type="SUPFAM" id="SSF51905">
    <property type="entry name" value="FAD/NAD(P)-binding domain"/>
    <property type="match status" value="1"/>
</dbReference>
<dbReference type="InterPro" id="IPR036188">
    <property type="entry name" value="FAD/NAD-bd_sf"/>
</dbReference>
<feature type="domain" description="Amine oxidase" evidence="1">
    <location>
        <begin position="120"/>
        <end position="350"/>
    </location>
</feature>
<reference evidence="3" key="1">
    <citation type="submission" date="2016-10" db="EMBL/GenBank/DDBJ databases">
        <authorList>
            <person name="Varghese N."/>
            <person name="Submissions S."/>
        </authorList>
    </citation>
    <scope>NUCLEOTIDE SEQUENCE [LARGE SCALE GENOMIC DNA]</scope>
    <source>
        <strain evidence="3">DSM 7165</strain>
    </source>
</reference>
<proteinExistence type="predicted"/>
<dbReference type="RefSeq" id="WP_177166788.1">
    <property type="nucleotide sequence ID" value="NZ_FNYH01000003.1"/>
</dbReference>
<dbReference type="InterPro" id="IPR002937">
    <property type="entry name" value="Amino_oxidase"/>
</dbReference>
<dbReference type="Gene3D" id="3.90.660.10">
    <property type="match status" value="1"/>
</dbReference>
<dbReference type="GO" id="GO:0016491">
    <property type="term" value="F:oxidoreductase activity"/>
    <property type="evidence" value="ECO:0007669"/>
    <property type="project" value="InterPro"/>
</dbReference>
<accession>A0A1H6RDM5</accession>
<dbReference type="STRING" id="64971.SAMN05421831_10328"/>
<evidence type="ECO:0000313" key="3">
    <source>
        <dbReference type="Proteomes" id="UP000242999"/>
    </source>
</evidence>
<organism evidence="2 3">
    <name type="scientific">Allopseudospirillum japonicum</name>
    <dbReference type="NCBI Taxonomy" id="64971"/>
    <lineage>
        <taxon>Bacteria</taxon>
        <taxon>Pseudomonadati</taxon>
        <taxon>Pseudomonadota</taxon>
        <taxon>Gammaproteobacteria</taxon>
        <taxon>Oceanospirillales</taxon>
        <taxon>Oceanospirillaceae</taxon>
        <taxon>Allopseudospirillum</taxon>
    </lineage>
</organism>
<dbReference type="Pfam" id="PF13450">
    <property type="entry name" value="NAD_binding_8"/>
    <property type="match status" value="1"/>
</dbReference>
<dbReference type="PANTHER" id="PTHR16128">
    <property type="entry name" value="FAD/NAD(P)-BINDING OXIDOREDUCTASE FAMILY PROTEIN"/>
    <property type="match status" value="1"/>
</dbReference>
<dbReference type="Gene3D" id="3.50.50.60">
    <property type="entry name" value="FAD/NAD(P)-binding domain"/>
    <property type="match status" value="1"/>
</dbReference>
<keyword evidence="3" id="KW-1185">Reference proteome</keyword>
<dbReference type="EMBL" id="FNYH01000003">
    <property type="protein sequence ID" value="SEI49900.1"/>
    <property type="molecule type" value="Genomic_DNA"/>
</dbReference>
<dbReference type="Pfam" id="PF01593">
    <property type="entry name" value="Amino_oxidase"/>
    <property type="match status" value="1"/>
</dbReference>
<sequence length="364" mass="39885">MTSSSLSPPDTSKYPLAVIGAGIAGLTCARRLQDAGVPVVLFEKSRGPGGRLSSRRTALGTFDLGAQFFRAQHADFAHQVDTWYAQGILAPWPQQMWTYPANSPAHFASLGTEVETAEETWPSAWVAQPRMTALSRHLAQDLQIQTQVRIESLACRDHLWYLTDEQARQYGPFQQVVLATPAPQAVPLLQAHDSQLAQTVAQVQMQAVWAAYVYLPQGETQEIACAVNSGPLRWISCQSTKPERATEQAQAQASAWVLLSDPQWSAHHLQTSAQDVAAVLLEAARTCLPNTSLQAEPELLEAHRWLYAQAENPLNRGFLRSATGISLCGDWCLGTQVEDAWQSGYQLAGHLLRARGFDVCTGDV</sequence>